<evidence type="ECO:0000313" key="2">
    <source>
        <dbReference type="Proteomes" id="UP000805649"/>
    </source>
</evidence>
<accession>A0ACC3ZD20</accession>
<sequence length="251" mass="27610">MDVSCLCGTVTGKVKLCISTSNAAGLSLSHSDVDRHSTGLLCASYCPIEQPDSLKGTKERYEVDGYTRYFCSVCGCHIFRSRPRGPETTWEVATGVIDQEANSSDNIDLRFVKHTSVVDTKDGGISIWLRTVGDLTLEALENAEPAVDDKAKRKLHESSNVSSTVLPASCACGTVSFHITRPNEESFVPHSGYPDLQYAACAHSPEFMRNPKDEKWWVRADGTKYLAGTCACRSCRLISGFKIQTWTFVPR</sequence>
<keyword evidence="2" id="KW-1185">Reference proteome</keyword>
<reference evidence="1 2" key="1">
    <citation type="journal article" date="2020" name="Phytopathology">
        <title>Genome Sequence Resources of Colletotrichum truncatum, C. plurivorum, C. musicola, and C. sojae: Four Species Pathogenic to Soybean (Glycine max).</title>
        <authorList>
            <person name="Rogerio F."/>
            <person name="Boufleur T.R."/>
            <person name="Ciampi-Guillardi M."/>
            <person name="Sukno S.A."/>
            <person name="Thon M.R."/>
            <person name="Massola Junior N.S."/>
            <person name="Baroncelli R."/>
        </authorList>
    </citation>
    <scope>NUCLEOTIDE SEQUENCE [LARGE SCALE GENOMIC DNA]</scope>
    <source>
        <strain evidence="1 2">CMES1059</strain>
    </source>
</reference>
<evidence type="ECO:0000313" key="1">
    <source>
        <dbReference type="EMBL" id="KAL0942005.1"/>
    </source>
</evidence>
<organism evidence="1 2">
    <name type="scientific">Colletotrichum truncatum</name>
    <name type="common">Anthracnose fungus</name>
    <name type="synonym">Colletotrichum capsici</name>
    <dbReference type="NCBI Taxonomy" id="5467"/>
    <lineage>
        <taxon>Eukaryota</taxon>
        <taxon>Fungi</taxon>
        <taxon>Dikarya</taxon>
        <taxon>Ascomycota</taxon>
        <taxon>Pezizomycotina</taxon>
        <taxon>Sordariomycetes</taxon>
        <taxon>Hypocreomycetidae</taxon>
        <taxon>Glomerellales</taxon>
        <taxon>Glomerellaceae</taxon>
        <taxon>Colletotrichum</taxon>
        <taxon>Colletotrichum truncatum species complex</taxon>
    </lineage>
</organism>
<dbReference type="EMBL" id="VUJX02000002">
    <property type="protein sequence ID" value="KAL0942005.1"/>
    <property type="molecule type" value="Genomic_DNA"/>
</dbReference>
<name>A0ACC3ZD20_COLTU</name>
<dbReference type="Proteomes" id="UP000805649">
    <property type="component" value="Unassembled WGS sequence"/>
</dbReference>
<protein>
    <submittedName>
        <fullName evidence="1">DUF636 domain protein</fullName>
    </submittedName>
</protein>
<proteinExistence type="predicted"/>
<gene>
    <name evidence="1" type="ORF">CTRU02_204768</name>
</gene>
<comment type="caution">
    <text evidence="1">The sequence shown here is derived from an EMBL/GenBank/DDBJ whole genome shotgun (WGS) entry which is preliminary data.</text>
</comment>